<organism evidence="2 3">
    <name type="scientific">Ralstonia edaphi</name>
    <dbReference type="NCBI Taxonomy" id="3058599"/>
    <lineage>
        <taxon>Bacteria</taxon>
        <taxon>Pseudomonadati</taxon>
        <taxon>Pseudomonadota</taxon>
        <taxon>Betaproteobacteria</taxon>
        <taxon>Burkholderiales</taxon>
        <taxon>Burkholderiaceae</taxon>
        <taxon>Ralstonia</taxon>
    </lineage>
</organism>
<dbReference type="PANTHER" id="PTHR10612">
    <property type="entry name" value="APOLIPOPROTEIN D"/>
    <property type="match status" value="1"/>
</dbReference>
<dbReference type="InterPro" id="IPR000566">
    <property type="entry name" value="Lipocln_cytosolic_FA-bd_dom"/>
</dbReference>
<name>A0AB72XAL1_9RALS</name>
<accession>A0AB72XAL1</accession>
<reference evidence="2 3" key="1">
    <citation type="submission" date="2023-07" db="EMBL/GenBank/DDBJ databases">
        <authorList>
            <person name="Peeters C."/>
        </authorList>
    </citation>
    <scope>NUCLEOTIDE SEQUENCE [LARGE SCALE GENOMIC DNA]</scope>
    <source>
        <strain evidence="2 3">R-16034</strain>
    </source>
</reference>
<dbReference type="PANTHER" id="PTHR10612:SF34">
    <property type="entry name" value="APOLIPOPROTEIN D"/>
    <property type="match status" value="1"/>
</dbReference>
<feature type="domain" description="Lipocalin/cytosolic fatty-acid binding" evidence="1">
    <location>
        <begin position="72"/>
        <end position="211"/>
    </location>
</feature>
<dbReference type="Gene3D" id="2.40.128.20">
    <property type="match status" value="1"/>
</dbReference>
<dbReference type="PROSITE" id="PS00213">
    <property type="entry name" value="LIPOCALIN"/>
    <property type="match status" value="1"/>
</dbReference>
<dbReference type="InterPro" id="IPR012674">
    <property type="entry name" value="Calycin"/>
</dbReference>
<dbReference type="CDD" id="cd19438">
    <property type="entry name" value="lipocalin_Blc-like"/>
    <property type="match status" value="1"/>
</dbReference>
<evidence type="ECO:0000259" key="1">
    <source>
        <dbReference type="Pfam" id="PF08212"/>
    </source>
</evidence>
<dbReference type="InterPro" id="IPR047202">
    <property type="entry name" value="Lipocalin_Blc-like_dom"/>
</dbReference>
<proteinExistence type="predicted"/>
<dbReference type="InterPro" id="IPR022272">
    <property type="entry name" value="Lipocalin_CS"/>
</dbReference>
<dbReference type="PRINTS" id="PR01171">
    <property type="entry name" value="BCTLIPOCALIN"/>
</dbReference>
<protein>
    <recommendedName>
        <fullName evidence="1">Lipocalin/cytosolic fatty-acid binding domain-containing protein</fullName>
    </recommendedName>
</protein>
<comment type="caution">
    <text evidence="2">The sequence shown here is derived from an EMBL/GenBank/DDBJ whole genome shotgun (WGS) entry which is preliminary data.</text>
</comment>
<sequence>MADTLTHASRLVRRARHALSSLRGIGVAQHAGGARTVRGRLHWLAPVVACAAFLAACAPTRPPEGISAVTPFDLQRYQGRWYELARLDHGFERGLTDVSATYQPRPDGSVRVVNRGFDPAKGEWREAVGKAVFIGDDHTGSLKVSFFGPFYGGYHVAALDADYRWALVVGPNRSYCWVLARDKHLGAAQREAIAARARSLGIDTAALIWITHERQDPVGPT</sequence>
<evidence type="ECO:0000313" key="3">
    <source>
        <dbReference type="Proteomes" id="UP001189225"/>
    </source>
</evidence>
<dbReference type="Pfam" id="PF08212">
    <property type="entry name" value="Lipocalin_2"/>
    <property type="match status" value="1"/>
</dbReference>
<gene>
    <name evidence="2" type="ORF">R16034_04717</name>
</gene>
<dbReference type="GO" id="GO:0006950">
    <property type="term" value="P:response to stress"/>
    <property type="evidence" value="ECO:0007669"/>
    <property type="project" value="UniProtKB-ARBA"/>
</dbReference>
<keyword evidence="3" id="KW-1185">Reference proteome</keyword>
<dbReference type="EMBL" id="CATWHI010000009">
    <property type="protein sequence ID" value="CAJ0744691.1"/>
    <property type="molecule type" value="Genomic_DNA"/>
</dbReference>
<evidence type="ECO:0000313" key="2">
    <source>
        <dbReference type="EMBL" id="CAJ0744691.1"/>
    </source>
</evidence>
<dbReference type="Proteomes" id="UP001189225">
    <property type="component" value="Unassembled WGS sequence"/>
</dbReference>
<dbReference type="InterPro" id="IPR002446">
    <property type="entry name" value="Lipocalin_bac"/>
</dbReference>
<dbReference type="SUPFAM" id="SSF50814">
    <property type="entry name" value="Lipocalins"/>
    <property type="match status" value="1"/>
</dbReference>
<dbReference type="AlphaFoldDB" id="A0AB72XAL1"/>